<organism evidence="1 2">
    <name type="scientific">Micromonospora palomenae</name>
    <dbReference type="NCBI Taxonomy" id="1461247"/>
    <lineage>
        <taxon>Bacteria</taxon>
        <taxon>Bacillati</taxon>
        <taxon>Actinomycetota</taxon>
        <taxon>Actinomycetes</taxon>
        <taxon>Micromonosporales</taxon>
        <taxon>Micromonosporaceae</taxon>
        <taxon>Micromonospora</taxon>
    </lineage>
</organism>
<dbReference type="RefSeq" id="WP_154942169.1">
    <property type="nucleotide sequence ID" value="NZ_VIXA01000003.1"/>
</dbReference>
<evidence type="ECO:0000313" key="2">
    <source>
        <dbReference type="Proteomes" id="UP000319927"/>
    </source>
</evidence>
<protein>
    <submittedName>
        <fullName evidence="1">Uncharacterized protein</fullName>
    </submittedName>
</protein>
<sequence>MRGESEIEYHVWHTPEGEIRGVGRVAPGAPSNLGAIPLTPEHPGLRVTTITMREVEDPTYFERVLLQEGRFVDREDRTTGR</sequence>
<comment type="caution">
    <text evidence="1">The sequence shown here is derived from an EMBL/GenBank/DDBJ whole genome shotgun (WGS) entry which is preliminary data.</text>
</comment>
<gene>
    <name evidence="1" type="ORF">FHX75_13129</name>
</gene>
<reference evidence="1 2" key="1">
    <citation type="submission" date="2019-06" db="EMBL/GenBank/DDBJ databases">
        <title>Sequencing the genomes of 1000 actinobacteria strains.</title>
        <authorList>
            <person name="Klenk H.-P."/>
        </authorList>
    </citation>
    <scope>NUCLEOTIDE SEQUENCE [LARGE SCALE GENOMIC DNA]</scope>
    <source>
        <strain evidence="1 2">DSM 102131</strain>
    </source>
</reference>
<evidence type="ECO:0000313" key="1">
    <source>
        <dbReference type="EMBL" id="TWG13093.1"/>
    </source>
</evidence>
<keyword evidence="2" id="KW-1185">Reference proteome</keyword>
<dbReference type="AlphaFoldDB" id="A0A561VNB2"/>
<dbReference type="EMBL" id="VIXA01000003">
    <property type="protein sequence ID" value="TWG13093.1"/>
    <property type="molecule type" value="Genomic_DNA"/>
</dbReference>
<name>A0A561VNB2_9ACTN</name>
<accession>A0A561VNB2</accession>
<dbReference type="Proteomes" id="UP000319927">
    <property type="component" value="Unassembled WGS sequence"/>
</dbReference>
<proteinExistence type="predicted"/>